<dbReference type="InterPro" id="IPR039424">
    <property type="entry name" value="SBP_5"/>
</dbReference>
<dbReference type="RefSeq" id="WP_011813873.1">
    <property type="nucleotide sequence ID" value="NC_008789.1"/>
</dbReference>
<dbReference type="PANTHER" id="PTHR30290:SF9">
    <property type="entry name" value="OLIGOPEPTIDE-BINDING PROTEIN APPA"/>
    <property type="match status" value="1"/>
</dbReference>
<dbReference type="InterPro" id="IPR000914">
    <property type="entry name" value="SBP_5_dom"/>
</dbReference>
<dbReference type="OrthoDB" id="48849at2"/>
<sequence>MAPRTYLPLAVLALIAGAIAAVLMIGEQRGADTETSNRGEPGEPADRRGALVDEVVFTEESDPGRLTALIEHGSHHLFTQGIDSATIFRQAQDSDQVGHFLSHGTAIELTLNPAAFEDDQRLNPFQEPRIREALNRLVDRRYVAEELFGGLAVPRYLPINTAFPDYARLAETARSLELEYRHDPDRAEATIAEEMEALGAERRGGRWYYQGEPVTLSVLIRTEDNRERVGDYIANLMEDLGFAVERLYRTAEEASRIWMTGDPAAGRWHIYTGAWVSTVINRDIGDDLNYYYTPRGRPDPLWQAYDPTEAFSTAAERLERRDYSSVEERQTLMKEGLELAMENSARIWLVDQLSVWPHAADLEVAGDLAGGLSGSQLWPFTLRFSDRVGGRVVAATPSMLTEPWNPVAGSNWIFDRMILRGLTDSAVLPDPFTGLYWPQRIESAEVTVTEDAPVSRTLDWVSLETTEEIEIPGDAWIDWDPEEQRILTVDDRHEDGLTARSRVVLHYEDDYLERRWHDGSQVSVADVVLPWILSFARADEDSPLFDPSHLPEFEVYQRNFRGWRMIDTDPLTVEVYSDQVYPDAENLVAARIPGALPWHVLNLGIQAERGGELAFSSSKADRMDVEWLNLVSGPSLEILRGYLQAATESEQVPFEDVLGTWLREGEAAERYRALGEWHRERGHFWVDDGPFYLHSVRPVEGSIVLRRYADHPDPSDKWLRFTDPRIPELEIDGPLLVERGDDLELTVRITYAGEAYPGEEIEAARFLLFDKNDQLVLEREAEPAAGGEWHIRVPAEELEALGTGANSLELAVTSQSVALPAFATHAFATLPAGEAEADGEEEE</sequence>
<dbReference type="HOGENOM" id="CLU_010991_1_0_6"/>
<proteinExistence type="inferred from homology"/>
<evidence type="ECO:0000256" key="3">
    <source>
        <dbReference type="ARBA" id="ARBA00022729"/>
    </source>
</evidence>
<evidence type="ECO:0000256" key="1">
    <source>
        <dbReference type="ARBA" id="ARBA00005695"/>
    </source>
</evidence>
<evidence type="ECO:0000256" key="2">
    <source>
        <dbReference type="ARBA" id="ARBA00022448"/>
    </source>
</evidence>
<keyword evidence="6" id="KW-1185">Reference proteome</keyword>
<feature type="domain" description="Solute-binding protein family 5" evidence="4">
    <location>
        <begin position="50"/>
        <end position="279"/>
    </location>
</feature>
<protein>
    <submittedName>
        <fullName evidence="5">Solute binding protein-like protein</fullName>
    </submittedName>
</protein>
<accession>A1WVY8</accession>
<comment type="similarity">
    <text evidence="1">Belongs to the bacterial solute-binding protein 5 family.</text>
</comment>
<gene>
    <name evidence="5" type="ordered locus">Hhal_1074</name>
</gene>
<evidence type="ECO:0000313" key="5">
    <source>
        <dbReference type="EMBL" id="ABM61850.1"/>
    </source>
</evidence>
<reference evidence="6" key="1">
    <citation type="submission" date="2006-12" db="EMBL/GenBank/DDBJ databases">
        <title>Complete sequence of Halorhodospira halophila SL1.</title>
        <authorList>
            <consortium name="US DOE Joint Genome Institute"/>
            <person name="Copeland A."/>
            <person name="Lucas S."/>
            <person name="Lapidus A."/>
            <person name="Barry K."/>
            <person name="Detter J.C."/>
            <person name="Glavina del Rio T."/>
            <person name="Hammon N."/>
            <person name="Israni S."/>
            <person name="Dalin E."/>
            <person name="Tice H."/>
            <person name="Pitluck S."/>
            <person name="Saunders E."/>
            <person name="Brettin T."/>
            <person name="Bruce D."/>
            <person name="Han C."/>
            <person name="Tapia R."/>
            <person name="Schmutz J."/>
            <person name="Larimer F."/>
            <person name="Land M."/>
            <person name="Hauser L."/>
            <person name="Kyrpides N."/>
            <person name="Mikhailova N."/>
            <person name="Hoff W."/>
            <person name="Richardson P."/>
        </authorList>
    </citation>
    <scope>NUCLEOTIDE SEQUENCE [LARGE SCALE GENOMIC DNA]</scope>
    <source>
        <strain evidence="6">DSM 244 / SL1</strain>
    </source>
</reference>
<dbReference type="SUPFAM" id="SSF53850">
    <property type="entry name" value="Periplasmic binding protein-like II"/>
    <property type="match status" value="1"/>
</dbReference>
<name>A1WVY8_HALHL</name>
<dbReference type="GO" id="GO:1904680">
    <property type="term" value="F:peptide transmembrane transporter activity"/>
    <property type="evidence" value="ECO:0007669"/>
    <property type="project" value="TreeGrafter"/>
</dbReference>
<dbReference type="eggNOG" id="COG0747">
    <property type="taxonomic scope" value="Bacteria"/>
</dbReference>
<dbReference type="Pfam" id="PF00496">
    <property type="entry name" value="SBP_bac_5"/>
    <property type="match status" value="1"/>
</dbReference>
<evidence type="ECO:0000313" key="6">
    <source>
        <dbReference type="Proteomes" id="UP000000647"/>
    </source>
</evidence>
<dbReference type="eggNOG" id="COG3889">
    <property type="taxonomic scope" value="Bacteria"/>
</dbReference>
<dbReference type="GO" id="GO:0015833">
    <property type="term" value="P:peptide transport"/>
    <property type="evidence" value="ECO:0007669"/>
    <property type="project" value="TreeGrafter"/>
</dbReference>
<dbReference type="EMBL" id="CP000544">
    <property type="protein sequence ID" value="ABM61850.1"/>
    <property type="molecule type" value="Genomic_DNA"/>
</dbReference>
<evidence type="ECO:0000259" key="4">
    <source>
        <dbReference type="Pfam" id="PF00496"/>
    </source>
</evidence>
<dbReference type="PANTHER" id="PTHR30290">
    <property type="entry name" value="PERIPLASMIC BINDING COMPONENT OF ABC TRANSPORTER"/>
    <property type="match status" value="1"/>
</dbReference>
<dbReference type="KEGG" id="hha:Hhal_1074"/>
<dbReference type="AlphaFoldDB" id="A1WVY8"/>
<keyword evidence="2" id="KW-0813">Transport</keyword>
<dbReference type="Gene3D" id="3.10.105.10">
    <property type="entry name" value="Dipeptide-binding Protein, Domain 3"/>
    <property type="match status" value="1"/>
</dbReference>
<dbReference type="Proteomes" id="UP000000647">
    <property type="component" value="Chromosome"/>
</dbReference>
<organism evidence="5 6">
    <name type="scientific">Halorhodospira halophila (strain DSM 244 / SL1)</name>
    <name type="common">Ectothiorhodospira halophila (strain DSM 244 / SL1)</name>
    <dbReference type="NCBI Taxonomy" id="349124"/>
    <lineage>
        <taxon>Bacteria</taxon>
        <taxon>Pseudomonadati</taxon>
        <taxon>Pseudomonadota</taxon>
        <taxon>Gammaproteobacteria</taxon>
        <taxon>Chromatiales</taxon>
        <taxon>Ectothiorhodospiraceae</taxon>
        <taxon>Halorhodospira</taxon>
    </lineage>
</organism>
<reference evidence="5 6" key="2">
    <citation type="journal article" date="2013" name="Stand. Genomic Sci.">
        <title>Complete genome sequence of Halorhodospira halophila SL1.</title>
        <authorList>
            <person name="Challacombe J.F."/>
            <person name="Majid S."/>
            <person name="Deole R."/>
            <person name="Brettin T.S."/>
            <person name="Bruce D."/>
            <person name="Delano S.F."/>
            <person name="Detter J.C."/>
            <person name="Gleasner C.D."/>
            <person name="Han C.S."/>
            <person name="Misra M."/>
            <person name="Reitenga K.G."/>
            <person name="Mikhailova N."/>
            <person name="Woyke T."/>
            <person name="Pitluck S."/>
            <person name="Nolan M."/>
            <person name="Land M.L."/>
            <person name="Saunders E."/>
            <person name="Tapia R."/>
            <person name="Lapidus A."/>
            <person name="Ivanova N."/>
            <person name="Hoff W.D."/>
        </authorList>
    </citation>
    <scope>NUCLEOTIDE SEQUENCE [LARGE SCALE GENOMIC DNA]</scope>
    <source>
        <strain evidence="6">DSM 244 / SL1</strain>
    </source>
</reference>
<dbReference type="STRING" id="349124.Hhal_1074"/>
<keyword evidence="3" id="KW-0732">Signal</keyword>